<feature type="compositionally biased region" description="Low complexity" evidence="1">
    <location>
        <begin position="121"/>
        <end position="135"/>
    </location>
</feature>
<keyword evidence="2" id="KW-1133">Transmembrane helix</keyword>
<dbReference type="PANTHER" id="PTHR11439:SF455">
    <property type="entry name" value="RLK (RECEPTOR-LIKE PROTEIN KINASE) 8, PUTATIVE-RELATED"/>
    <property type="match status" value="1"/>
</dbReference>
<accession>A0ABQ5AUD6</accession>
<sequence length="478" mass="52444">MSCYFSSHQIMLIFVFLAAAFFHICGTIYRISLLLEVFDESSFPFSGVSSTLPPAQLLISTFSDGHSSTISSPTAPSTNQTQQPISTSSCGLCRDDPISTTLPFIDTQPTTSAAPQPPAAMPAATSPAPASSSPTDHPMVTRSKVGTFKSKHRAYLTYVSSSPLHHALFASAEPKGFKSAAKNPKCSNVVGSKWVFGTKFQADGSVDHFKARLVAQGFTQVSGLDYTAIFSLVVKASTVRIILSLPVLHKCPLHRLDVKNAFLNDNLTDTVFMEQPSGFIDTRFPNHVCRLKKALYGRADTSLFIFKRDSSLLYLLVYVDDIILTGNDAPSIRSFISHLNKEFSITNLGRLNYFLGLEPVAVPLSTSEYFTTKGTPFADPTLYRSLVGALQYLTITRPGLSYAVNQVSQFLHAPIKDHFLAVKRILRYVKGTLSYGLSFHHAYSPTILGYSDDDWARCIETRRSTYGYSIFLGGNLVS</sequence>
<evidence type="ECO:0000313" key="5">
    <source>
        <dbReference type="Proteomes" id="UP001151760"/>
    </source>
</evidence>
<gene>
    <name evidence="4" type="ORF">Tco_0838971</name>
</gene>
<evidence type="ECO:0000313" key="4">
    <source>
        <dbReference type="EMBL" id="GJT04509.1"/>
    </source>
</evidence>
<feature type="domain" description="Reverse transcriptase Ty1/copia-type" evidence="3">
    <location>
        <begin position="182"/>
        <end position="298"/>
    </location>
</feature>
<reference evidence="4" key="2">
    <citation type="submission" date="2022-01" db="EMBL/GenBank/DDBJ databases">
        <authorList>
            <person name="Yamashiro T."/>
            <person name="Shiraishi A."/>
            <person name="Satake H."/>
            <person name="Nakayama K."/>
        </authorList>
    </citation>
    <scope>NUCLEOTIDE SEQUENCE</scope>
</reference>
<comment type="caution">
    <text evidence="4">The sequence shown here is derived from an EMBL/GenBank/DDBJ whole genome shotgun (WGS) entry which is preliminary data.</text>
</comment>
<dbReference type="PANTHER" id="PTHR11439">
    <property type="entry name" value="GAG-POL-RELATED RETROTRANSPOSON"/>
    <property type="match status" value="1"/>
</dbReference>
<keyword evidence="2" id="KW-0812">Transmembrane</keyword>
<feature type="region of interest" description="Disordered" evidence="1">
    <location>
        <begin position="68"/>
        <end position="90"/>
    </location>
</feature>
<dbReference type="InterPro" id="IPR043502">
    <property type="entry name" value="DNA/RNA_pol_sf"/>
</dbReference>
<proteinExistence type="predicted"/>
<dbReference type="SUPFAM" id="SSF56672">
    <property type="entry name" value="DNA/RNA polymerases"/>
    <property type="match status" value="1"/>
</dbReference>
<feature type="region of interest" description="Disordered" evidence="1">
    <location>
        <begin position="104"/>
        <end position="141"/>
    </location>
</feature>
<name>A0ABQ5AUD6_9ASTR</name>
<feature type="compositionally biased region" description="Polar residues" evidence="1">
    <location>
        <begin position="79"/>
        <end position="90"/>
    </location>
</feature>
<organism evidence="4 5">
    <name type="scientific">Tanacetum coccineum</name>
    <dbReference type="NCBI Taxonomy" id="301880"/>
    <lineage>
        <taxon>Eukaryota</taxon>
        <taxon>Viridiplantae</taxon>
        <taxon>Streptophyta</taxon>
        <taxon>Embryophyta</taxon>
        <taxon>Tracheophyta</taxon>
        <taxon>Spermatophyta</taxon>
        <taxon>Magnoliopsida</taxon>
        <taxon>eudicotyledons</taxon>
        <taxon>Gunneridae</taxon>
        <taxon>Pentapetalae</taxon>
        <taxon>asterids</taxon>
        <taxon>campanulids</taxon>
        <taxon>Asterales</taxon>
        <taxon>Asteraceae</taxon>
        <taxon>Asteroideae</taxon>
        <taxon>Anthemideae</taxon>
        <taxon>Anthemidinae</taxon>
        <taxon>Tanacetum</taxon>
    </lineage>
</organism>
<dbReference type="InterPro" id="IPR013103">
    <property type="entry name" value="RVT_2"/>
</dbReference>
<protein>
    <submittedName>
        <fullName evidence="4">Retrovirus-related pol polyprotein from transposon RE1</fullName>
    </submittedName>
</protein>
<keyword evidence="5" id="KW-1185">Reference proteome</keyword>
<dbReference type="Pfam" id="PF07727">
    <property type="entry name" value="RVT_2"/>
    <property type="match status" value="1"/>
</dbReference>
<evidence type="ECO:0000256" key="2">
    <source>
        <dbReference type="SAM" id="Phobius"/>
    </source>
</evidence>
<feature type="compositionally biased region" description="Low complexity" evidence="1">
    <location>
        <begin position="68"/>
        <end position="78"/>
    </location>
</feature>
<feature type="transmembrane region" description="Helical" evidence="2">
    <location>
        <begin position="12"/>
        <end position="35"/>
    </location>
</feature>
<evidence type="ECO:0000256" key="1">
    <source>
        <dbReference type="SAM" id="MobiDB-lite"/>
    </source>
</evidence>
<dbReference type="Proteomes" id="UP001151760">
    <property type="component" value="Unassembled WGS sequence"/>
</dbReference>
<reference evidence="4" key="1">
    <citation type="journal article" date="2022" name="Int. J. Mol. Sci.">
        <title>Draft Genome of Tanacetum Coccineum: Genomic Comparison of Closely Related Tanacetum-Family Plants.</title>
        <authorList>
            <person name="Yamashiro T."/>
            <person name="Shiraishi A."/>
            <person name="Nakayama K."/>
            <person name="Satake H."/>
        </authorList>
    </citation>
    <scope>NUCLEOTIDE SEQUENCE</scope>
</reference>
<keyword evidence="2" id="KW-0472">Membrane</keyword>
<evidence type="ECO:0000259" key="3">
    <source>
        <dbReference type="Pfam" id="PF07727"/>
    </source>
</evidence>
<dbReference type="EMBL" id="BQNB010012514">
    <property type="protein sequence ID" value="GJT04509.1"/>
    <property type="molecule type" value="Genomic_DNA"/>
</dbReference>